<feature type="compositionally biased region" description="Low complexity" evidence="1">
    <location>
        <begin position="1"/>
        <end position="11"/>
    </location>
</feature>
<accession>A0A559KMP7</accession>
<comment type="caution">
    <text evidence="2">The sequence shown here is derived from an EMBL/GenBank/DDBJ whole genome shotgun (WGS) entry which is preliminary data.</text>
</comment>
<evidence type="ECO:0000313" key="2">
    <source>
        <dbReference type="EMBL" id="TVY60929.1"/>
    </source>
</evidence>
<reference evidence="2 3" key="1">
    <citation type="journal article" date="2019" name="Microbiol. Resour. Announc.">
        <title>High-quality draft genome sequence of Fusarium oxysporum f. sp. cubense strain 160527, a causal agent of Panama disease.</title>
        <authorList>
            <person name="Asai S."/>
            <person name="Ayukawa Y."/>
            <person name="Gan P."/>
            <person name="Masuda S."/>
            <person name="Komatsu K."/>
            <person name="Shirasu K."/>
            <person name="Arie T."/>
        </authorList>
    </citation>
    <scope>NUCLEOTIDE SEQUENCE [LARGE SCALE GENOMIC DNA]</scope>
    <source>
        <strain evidence="2 3">160527</strain>
    </source>
</reference>
<proteinExistence type="predicted"/>
<feature type="region of interest" description="Disordered" evidence="1">
    <location>
        <begin position="1"/>
        <end position="20"/>
    </location>
</feature>
<evidence type="ECO:0000313" key="3">
    <source>
        <dbReference type="Proteomes" id="UP000320707"/>
    </source>
</evidence>
<feature type="compositionally biased region" description="Low complexity" evidence="1">
    <location>
        <begin position="291"/>
        <end position="304"/>
    </location>
</feature>
<protein>
    <submittedName>
        <fullName evidence="2">Uncharacterized protein</fullName>
    </submittedName>
</protein>
<evidence type="ECO:0000256" key="1">
    <source>
        <dbReference type="SAM" id="MobiDB-lite"/>
    </source>
</evidence>
<dbReference type="Proteomes" id="UP000320707">
    <property type="component" value="Unassembled WGS sequence"/>
</dbReference>
<dbReference type="EMBL" id="SRMI01000011">
    <property type="protein sequence ID" value="TVY60929.1"/>
    <property type="molecule type" value="Genomic_DNA"/>
</dbReference>
<organism evidence="2 3">
    <name type="scientific">Fusarium oxysporum f. sp. cubense</name>
    <dbReference type="NCBI Taxonomy" id="61366"/>
    <lineage>
        <taxon>Eukaryota</taxon>
        <taxon>Fungi</taxon>
        <taxon>Dikarya</taxon>
        <taxon>Ascomycota</taxon>
        <taxon>Pezizomycotina</taxon>
        <taxon>Sordariomycetes</taxon>
        <taxon>Hypocreomycetidae</taxon>
        <taxon>Hypocreales</taxon>
        <taxon>Nectriaceae</taxon>
        <taxon>Fusarium</taxon>
        <taxon>Fusarium oxysporum species complex</taxon>
    </lineage>
</organism>
<sequence length="457" mass="50307">MSSQSSSSSSKDTSKKESSELKKLHFVASFEHQKLLEDVSNKAYGLGVKAGREQANPPDDETQALILSLTDRNDELEKQIKDLATDALLDLAKDVRNNVTSAHRAVNSATHADGLTRNYYRILRESCSEHSELEDKCKERVDKISRAANKRAGGALKHNYVQKTFNLEEIYVLFEVLGFMQSHGETVLQHPKTPAALGGSLRLILTLQLSPWRLITVPLCSCSSHLDPAPVNSGNVHFFVCAPNAPRASSLVNPFLILPPRFSPNPSSSPSQKLIIMSRNIKLKRKPLPSSPLKPSSPVSDPLPSSSPPKVQPVNSVRHSSKNCPICKAMLVNRNGSLARHIKRHAKLAKIEAINIEIDLPRMDAPDFDVELAQKMWQSVPARRRATGGVFLDGPLAGEGFFEGMPSVFLPNGRVKPKWAWIKKDLDSRVGRGPLRALKNANANTGSDLDNEDYMGI</sequence>
<name>A0A559KMP7_FUSOC</name>
<gene>
    <name evidence="2" type="ORF">Focb16_v014031</name>
</gene>
<feature type="region of interest" description="Disordered" evidence="1">
    <location>
        <begin position="285"/>
        <end position="319"/>
    </location>
</feature>
<dbReference type="AlphaFoldDB" id="A0A559KMP7"/>